<dbReference type="GO" id="GO:0140664">
    <property type="term" value="F:ATP-dependent DNA damage sensor activity"/>
    <property type="evidence" value="ECO:0007669"/>
    <property type="project" value="InterPro"/>
</dbReference>
<comment type="function">
    <text evidence="11">Component of the post-replicative DNA mismatch repair system (MMR).</text>
</comment>
<evidence type="ECO:0000259" key="13">
    <source>
        <dbReference type="PROSITE" id="PS00486"/>
    </source>
</evidence>
<accession>A0A6A4VU94</accession>
<evidence type="ECO:0000256" key="8">
    <source>
        <dbReference type="ARBA" id="ARBA00023204"/>
    </source>
</evidence>
<evidence type="ECO:0000256" key="12">
    <source>
        <dbReference type="SAM" id="Coils"/>
    </source>
</evidence>
<reference evidence="14 15" key="1">
    <citation type="submission" date="2019-07" db="EMBL/GenBank/DDBJ databases">
        <title>Draft genome assembly of a fouling barnacle, Amphibalanus amphitrite (Darwin, 1854): The first reference genome for Thecostraca.</title>
        <authorList>
            <person name="Kim W."/>
        </authorList>
    </citation>
    <scope>NUCLEOTIDE SEQUENCE [LARGE SCALE GENOMIC DNA]</scope>
    <source>
        <strain evidence="14">SNU_AA5</strain>
        <tissue evidence="14">Soma without cirri and trophi</tissue>
    </source>
</reference>
<proteinExistence type="inferred from homology"/>
<dbReference type="Gene3D" id="3.30.420.110">
    <property type="entry name" value="MutS, connector domain"/>
    <property type="match status" value="1"/>
</dbReference>
<organism evidence="14 15">
    <name type="scientific">Amphibalanus amphitrite</name>
    <name type="common">Striped barnacle</name>
    <name type="synonym">Balanus amphitrite</name>
    <dbReference type="NCBI Taxonomy" id="1232801"/>
    <lineage>
        <taxon>Eukaryota</taxon>
        <taxon>Metazoa</taxon>
        <taxon>Ecdysozoa</taxon>
        <taxon>Arthropoda</taxon>
        <taxon>Crustacea</taxon>
        <taxon>Multicrustacea</taxon>
        <taxon>Cirripedia</taxon>
        <taxon>Thoracica</taxon>
        <taxon>Thoracicalcarea</taxon>
        <taxon>Balanomorpha</taxon>
        <taxon>Balanoidea</taxon>
        <taxon>Balanidae</taxon>
        <taxon>Amphibalaninae</taxon>
        <taxon>Amphibalanus</taxon>
    </lineage>
</organism>
<dbReference type="Pfam" id="PF05192">
    <property type="entry name" value="MutS_III"/>
    <property type="match status" value="1"/>
</dbReference>
<keyword evidence="15" id="KW-1185">Reference proteome</keyword>
<protein>
    <recommendedName>
        <fullName evidence="10">DNA mismatch repair protein MSH2</fullName>
    </recommendedName>
    <alternativeName>
        <fullName evidence="3">DNA mismatch repair protein Msh2</fullName>
    </alternativeName>
</protein>
<dbReference type="EMBL" id="VIIS01001783">
    <property type="protein sequence ID" value="KAF0292951.1"/>
    <property type="molecule type" value="Genomic_DNA"/>
</dbReference>
<dbReference type="Gene3D" id="3.40.50.300">
    <property type="entry name" value="P-loop containing nucleotide triphosphate hydrolases"/>
    <property type="match status" value="1"/>
</dbReference>
<evidence type="ECO:0000313" key="15">
    <source>
        <dbReference type="Proteomes" id="UP000440578"/>
    </source>
</evidence>
<evidence type="ECO:0000256" key="3">
    <source>
        <dbReference type="ARBA" id="ARBA00019549"/>
    </source>
</evidence>
<dbReference type="InterPro" id="IPR036187">
    <property type="entry name" value="DNA_mismatch_repair_MutS_sf"/>
</dbReference>
<dbReference type="InterPro" id="IPR027417">
    <property type="entry name" value="P-loop_NTPase"/>
</dbReference>
<dbReference type="InterPro" id="IPR007696">
    <property type="entry name" value="DNA_mismatch_repair_MutS_core"/>
</dbReference>
<dbReference type="Pfam" id="PF00488">
    <property type="entry name" value="MutS_V"/>
    <property type="match status" value="1"/>
</dbReference>
<dbReference type="InterPro" id="IPR007861">
    <property type="entry name" value="DNA_mismatch_repair_MutS_clamp"/>
</dbReference>
<evidence type="ECO:0000256" key="6">
    <source>
        <dbReference type="ARBA" id="ARBA00022840"/>
    </source>
</evidence>
<dbReference type="Gene3D" id="1.10.1420.10">
    <property type="match status" value="2"/>
</dbReference>
<keyword evidence="12" id="KW-0175">Coiled coil</keyword>
<dbReference type="GO" id="GO:0005524">
    <property type="term" value="F:ATP binding"/>
    <property type="evidence" value="ECO:0007669"/>
    <property type="project" value="UniProtKB-KW"/>
</dbReference>
<evidence type="ECO:0000256" key="9">
    <source>
        <dbReference type="ARBA" id="ARBA00023242"/>
    </source>
</evidence>
<keyword evidence="5 11" id="KW-0227">DNA damage</keyword>
<comment type="caution">
    <text evidence="14">The sequence shown here is derived from an EMBL/GenBank/DDBJ whole genome shotgun (WGS) entry which is preliminary data.</text>
</comment>
<comment type="similarity">
    <text evidence="2 11">Belongs to the DNA mismatch repair MutS family.</text>
</comment>
<keyword evidence="6" id="KW-0067">ATP-binding</keyword>
<dbReference type="PANTHER" id="PTHR11361">
    <property type="entry name" value="DNA MISMATCH REPAIR PROTEIN MUTS FAMILY MEMBER"/>
    <property type="match status" value="1"/>
</dbReference>
<feature type="domain" description="DNA mismatch repair proteins mutS family" evidence="13">
    <location>
        <begin position="733"/>
        <end position="749"/>
    </location>
</feature>
<dbReference type="OrthoDB" id="295033at2759"/>
<dbReference type="Pfam" id="PF01624">
    <property type="entry name" value="MutS_I"/>
    <property type="match status" value="1"/>
</dbReference>
<dbReference type="Proteomes" id="UP000440578">
    <property type="component" value="Unassembled WGS sequence"/>
</dbReference>
<dbReference type="SUPFAM" id="SSF52540">
    <property type="entry name" value="P-loop containing nucleoside triphosphate hydrolases"/>
    <property type="match status" value="1"/>
</dbReference>
<dbReference type="InterPro" id="IPR045076">
    <property type="entry name" value="MutS"/>
</dbReference>
<dbReference type="FunFam" id="3.30.420.110:FF:000002">
    <property type="entry name" value="DNA mismatch repair protein"/>
    <property type="match status" value="1"/>
</dbReference>
<dbReference type="Pfam" id="PF05190">
    <property type="entry name" value="MutS_IV"/>
    <property type="match status" value="1"/>
</dbReference>
<sequence>MAKQQSKSIRSRVVGMVAGGVTHGQVAGALGKPATTIRVFDRGAFYTVHGADAQVAAQRVFKTTSVIRQFREGEKTLDYVTLSKLNFENFVKELLLVLRYRVEVYGCVGTASRNSADWRLEAQASPGNLAQFEELLFGSSGVQESGGVLAIKTTQQDNSTVVGAAFGDGCVRRLQVAEFVDSGFLPNLETLVVQLAPTECLVAAGDPAASAIGQVMQRAGVLVTEVPRGDFSAPDALRDLSRLLRFTGGTQPDASLLPEAGRTHAMAATAALIKYLRLMSDEGSMAQFSLSTFDLRQYMRLDTAAIEAFNLLPTPQDSSPTHSLLGLLDQCRTSQGSRLLSQWIKQPLVDHRQIEERLDLVEMFTEDTELRQALRDDHLRRLPDLQRLVRRLQRGKAGLQDCCRVYQAVRSMPALLERLEAYCGPHSAVVKATFEFAKFVEMVETTVDLDRTDDGDYVVRPEFDDELQELRQKLNELEVLVEKQLRRVAGDLGLEPHKGIKLESTPQTGFFFRVLKKDEKLLRNNKLYHTVETNKNGVKFRSGPLENASDEYLRARAAYGEQQRTVIQEIVKIAAGYTEPMLSLGSLTAQLDVLSALAVAGLSAPTPYVRPRLVPADQPAATRFVQLRHPCVEMQDGIAYIPNNVEFERGVSTFKVITGPNMGGKSTYIRSVAVAVVMAQIGSFVPCEAAQLRPVDALMARVGAGDCQARGVSTFMAEMLETAAILRAATKDSLVVIDELGRGTSTYDGFGLAWAISEYIANELGAYTLFATHFHELAALAEQLPAASNLHVTALTSGGRLTFLYDVQPGVCDKSFGIHVAELAHFPESVLQESRRRAAELEDCYCDRPTKFSRTESSQTETGDAIDSFLAKYDALAAGDLEPEQRQKAVARLMDELRGVQDPFVTHVLQRLDAH</sequence>
<keyword evidence="7 11" id="KW-0238">DNA-binding</keyword>
<dbReference type="AlphaFoldDB" id="A0A6A4VU94"/>
<dbReference type="InterPro" id="IPR007860">
    <property type="entry name" value="DNA_mmatch_repair_MutS_con_dom"/>
</dbReference>
<dbReference type="PIRSF" id="PIRSF005813">
    <property type="entry name" value="MSH2"/>
    <property type="match status" value="1"/>
</dbReference>
<dbReference type="PROSITE" id="PS00486">
    <property type="entry name" value="DNA_MISMATCH_REPAIR_2"/>
    <property type="match status" value="1"/>
</dbReference>
<dbReference type="Gene3D" id="3.40.1170.10">
    <property type="entry name" value="DNA repair protein MutS, domain I"/>
    <property type="match status" value="1"/>
</dbReference>
<dbReference type="InterPro" id="IPR000432">
    <property type="entry name" value="DNA_mismatch_repair_MutS_C"/>
</dbReference>
<dbReference type="SUPFAM" id="SSF48334">
    <property type="entry name" value="DNA repair protein MutS, domain III"/>
    <property type="match status" value="1"/>
</dbReference>
<evidence type="ECO:0000256" key="2">
    <source>
        <dbReference type="ARBA" id="ARBA00006271"/>
    </source>
</evidence>
<keyword evidence="4 11" id="KW-0547">Nucleotide-binding</keyword>
<evidence type="ECO:0000256" key="7">
    <source>
        <dbReference type="ARBA" id="ARBA00023125"/>
    </source>
</evidence>
<dbReference type="InterPro" id="IPR016151">
    <property type="entry name" value="DNA_mismatch_repair_MutS_N"/>
</dbReference>
<dbReference type="SMART" id="SM00533">
    <property type="entry name" value="MUTSd"/>
    <property type="match status" value="1"/>
</dbReference>
<evidence type="ECO:0000256" key="4">
    <source>
        <dbReference type="ARBA" id="ARBA00022741"/>
    </source>
</evidence>
<dbReference type="GO" id="GO:0006312">
    <property type="term" value="P:mitotic recombination"/>
    <property type="evidence" value="ECO:0007669"/>
    <property type="project" value="TreeGrafter"/>
</dbReference>
<feature type="coiled-coil region" evidence="12">
    <location>
        <begin position="460"/>
        <end position="487"/>
    </location>
</feature>
<comment type="subcellular location">
    <subcellularLocation>
        <location evidence="1">Nucleus</location>
    </subcellularLocation>
</comment>
<dbReference type="SMART" id="SM00534">
    <property type="entry name" value="MUTSac"/>
    <property type="match status" value="1"/>
</dbReference>
<evidence type="ECO:0000313" key="14">
    <source>
        <dbReference type="EMBL" id="KAF0292951.1"/>
    </source>
</evidence>
<dbReference type="InterPro" id="IPR036678">
    <property type="entry name" value="MutS_con_dom_sf"/>
</dbReference>
<evidence type="ECO:0000256" key="10">
    <source>
        <dbReference type="ARBA" id="ARBA00073545"/>
    </source>
</evidence>
<dbReference type="PANTHER" id="PTHR11361:SF35">
    <property type="entry name" value="DNA MISMATCH REPAIR PROTEIN MSH2"/>
    <property type="match status" value="1"/>
</dbReference>
<dbReference type="GO" id="GO:0030983">
    <property type="term" value="F:mismatched DNA binding"/>
    <property type="evidence" value="ECO:0007669"/>
    <property type="project" value="InterPro"/>
</dbReference>
<dbReference type="FunFam" id="3.40.50.300:FF:005021">
    <property type="entry name" value="Predicted protein"/>
    <property type="match status" value="1"/>
</dbReference>
<dbReference type="GO" id="GO:0032301">
    <property type="term" value="C:MutSalpha complex"/>
    <property type="evidence" value="ECO:0007669"/>
    <property type="project" value="TreeGrafter"/>
</dbReference>
<dbReference type="InterPro" id="IPR011184">
    <property type="entry name" value="DNA_mismatch_repair_Msh2"/>
</dbReference>
<dbReference type="FunFam" id="1.10.1420.10:FF:000003">
    <property type="entry name" value="DNA mismatch repair protein"/>
    <property type="match status" value="1"/>
</dbReference>
<evidence type="ECO:0000256" key="1">
    <source>
        <dbReference type="ARBA" id="ARBA00004123"/>
    </source>
</evidence>
<name>A0A6A4VU94_AMPAM</name>
<gene>
    <name evidence="14" type="primary">MSH2_0</name>
    <name evidence="14" type="ORF">FJT64_009149</name>
</gene>
<dbReference type="Pfam" id="PF05188">
    <property type="entry name" value="MutS_II"/>
    <property type="match status" value="1"/>
</dbReference>
<evidence type="ECO:0000256" key="11">
    <source>
        <dbReference type="RuleBase" id="RU003756"/>
    </source>
</evidence>
<evidence type="ECO:0000256" key="5">
    <source>
        <dbReference type="ARBA" id="ARBA00022763"/>
    </source>
</evidence>
<keyword evidence="8 11" id="KW-0234">DNA repair</keyword>
<keyword evidence="9" id="KW-0539">Nucleus</keyword>
<dbReference type="GO" id="GO:0006298">
    <property type="term" value="P:mismatch repair"/>
    <property type="evidence" value="ECO:0007669"/>
    <property type="project" value="InterPro"/>
</dbReference>
<dbReference type="InterPro" id="IPR007695">
    <property type="entry name" value="DNA_mismatch_repair_MutS-lik_N"/>
</dbReference>